<evidence type="ECO:0000256" key="5">
    <source>
        <dbReference type="ARBA" id="ARBA00023224"/>
    </source>
</evidence>
<dbReference type="GO" id="GO:0004888">
    <property type="term" value="F:transmembrane signaling receptor activity"/>
    <property type="evidence" value="ECO:0007669"/>
    <property type="project" value="InterPro"/>
</dbReference>
<dbReference type="SUPFAM" id="SSF58104">
    <property type="entry name" value="Methyl-accepting chemotaxis protein (MCP) signaling domain"/>
    <property type="match status" value="1"/>
</dbReference>
<evidence type="ECO:0000259" key="9">
    <source>
        <dbReference type="PROSITE" id="PS50111"/>
    </source>
</evidence>
<reference evidence="12" key="1">
    <citation type="submission" date="2017-01" db="EMBL/GenBank/DDBJ databases">
        <authorList>
            <person name="Varghese N."/>
            <person name="Submissions S."/>
        </authorList>
    </citation>
    <scope>NUCLEOTIDE SEQUENCE [LARGE SCALE GENOMIC DNA]</scope>
    <source>
        <strain evidence="12">DSM 22306</strain>
    </source>
</reference>
<dbReference type="OrthoDB" id="2489132at2"/>
<evidence type="ECO:0000256" key="7">
    <source>
        <dbReference type="PROSITE-ProRule" id="PRU00284"/>
    </source>
</evidence>
<name>A0A1N7P1D7_9GAMM</name>
<protein>
    <submittedName>
        <fullName evidence="11">Methyl-accepting chemotaxis sensory transducer</fullName>
    </submittedName>
</protein>
<dbReference type="RefSeq" id="WP_054341021.1">
    <property type="nucleotide sequence ID" value="NZ_FTOE01000012.1"/>
</dbReference>
<dbReference type="CDD" id="cd06225">
    <property type="entry name" value="HAMP"/>
    <property type="match status" value="1"/>
</dbReference>
<dbReference type="Proteomes" id="UP000185999">
    <property type="component" value="Unassembled WGS sequence"/>
</dbReference>
<dbReference type="CDD" id="cd11386">
    <property type="entry name" value="MCP_signal"/>
    <property type="match status" value="1"/>
</dbReference>
<comment type="subcellular location">
    <subcellularLocation>
        <location evidence="1">Membrane</location>
        <topology evidence="1">Multi-pass membrane protein</topology>
    </subcellularLocation>
</comment>
<dbReference type="PROSITE" id="PS50111">
    <property type="entry name" value="CHEMOTAXIS_TRANSDUC_2"/>
    <property type="match status" value="1"/>
</dbReference>
<dbReference type="InterPro" id="IPR004089">
    <property type="entry name" value="MCPsignal_dom"/>
</dbReference>
<keyword evidence="3 8" id="KW-1133">Transmembrane helix</keyword>
<feature type="domain" description="HAMP" evidence="10">
    <location>
        <begin position="214"/>
        <end position="267"/>
    </location>
</feature>
<feature type="domain" description="Methyl-accepting transducer" evidence="9">
    <location>
        <begin position="272"/>
        <end position="508"/>
    </location>
</feature>
<keyword evidence="5 7" id="KW-0807">Transducer</keyword>
<dbReference type="PROSITE" id="PS50885">
    <property type="entry name" value="HAMP"/>
    <property type="match status" value="1"/>
</dbReference>
<evidence type="ECO:0000256" key="8">
    <source>
        <dbReference type="SAM" id="Phobius"/>
    </source>
</evidence>
<evidence type="ECO:0000256" key="6">
    <source>
        <dbReference type="ARBA" id="ARBA00029447"/>
    </source>
</evidence>
<evidence type="ECO:0000259" key="10">
    <source>
        <dbReference type="PROSITE" id="PS50885"/>
    </source>
</evidence>
<dbReference type="FunFam" id="1.10.287.950:FF:000001">
    <property type="entry name" value="Methyl-accepting chemotaxis sensory transducer"/>
    <property type="match status" value="1"/>
</dbReference>
<evidence type="ECO:0000256" key="3">
    <source>
        <dbReference type="ARBA" id="ARBA00022989"/>
    </source>
</evidence>
<dbReference type="STRING" id="619304.SAMN05421760_11223"/>
<comment type="similarity">
    <text evidence="6">Belongs to the methyl-accepting chemotaxis (MCP) protein family.</text>
</comment>
<proteinExistence type="inferred from homology"/>
<dbReference type="GO" id="GO:0016020">
    <property type="term" value="C:membrane"/>
    <property type="evidence" value="ECO:0007669"/>
    <property type="project" value="UniProtKB-SubCell"/>
</dbReference>
<keyword evidence="2 8" id="KW-0812">Transmembrane</keyword>
<keyword evidence="4 8" id="KW-0472">Membrane</keyword>
<evidence type="ECO:0000313" key="12">
    <source>
        <dbReference type="Proteomes" id="UP000185999"/>
    </source>
</evidence>
<dbReference type="PANTHER" id="PTHR32089">
    <property type="entry name" value="METHYL-ACCEPTING CHEMOTAXIS PROTEIN MCPB"/>
    <property type="match status" value="1"/>
</dbReference>
<dbReference type="SMART" id="SM00304">
    <property type="entry name" value="HAMP"/>
    <property type="match status" value="1"/>
</dbReference>
<dbReference type="Pfam" id="PF12729">
    <property type="entry name" value="4HB_MCP_1"/>
    <property type="match status" value="1"/>
</dbReference>
<accession>A0A1N7P1D7</accession>
<dbReference type="InterPro" id="IPR004090">
    <property type="entry name" value="Chemotax_Me-accpt_rcpt"/>
</dbReference>
<dbReference type="GO" id="GO:0007165">
    <property type="term" value="P:signal transduction"/>
    <property type="evidence" value="ECO:0007669"/>
    <property type="project" value="UniProtKB-KW"/>
</dbReference>
<evidence type="ECO:0000256" key="1">
    <source>
        <dbReference type="ARBA" id="ARBA00004141"/>
    </source>
</evidence>
<dbReference type="Pfam" id="PF00015">
    <property type="entry name" value="MCPsignal"/>
    <property type="match status" value="1"/>
</dbReference>
<evidence type="ECO:0000256" key="2">
    <source>
        <dbReference type="ARBA" id="ARBA00022692"/>
    </source>
</evidence>
<feature type="transmembrane region" description="Helical" evidence="8">
    <location>
        <begin position="191"/>
        <end position="213"/>
    </location>
</feature>
<dbReference type="AlphaFoldDB" id="A0A1N7P1D7"/>
<dbReference type="SMART" id="SM00283">
    <property type="entry name" value="MA"/>
    <property type="match status" value="1"/>
</dbReference>
<keyword evidence="12" id="KW-1185">Reference proteome</keyword>
<evidence type="ECO:0000313" key="11">
    <source>
        <dbReference type="EMBL" id="SIT04368.1"/>
    </source>
</evidence>
<dbReference type="InterPro" id="IPR024478">
    <property type="entry name" value="HlyB_4HB_MCP"/>
</dbReference>
<sequence length="544" mass="58400">MLLNNFSIRNKLLMSAAVPMLSIILIILVSLSALKEADLGVGRIYDDRLVPLEDLKTIADNYAVYVIDAVNKANAGVMTAPDALRGIQSARAEIRSKWKKYLSTTLTVDETRLAEEASRLFFDANSTLDNLEKTLSSAGSGSISGQFNDYDGPLYQIIDPISEKITELVSLQLTVAGLERKNIDDAYYNQIFIMLTMGGSVLATLITISYLVYQSITKPLNSLNQAMDMVATHSDLTISVPSIGKDELANMANSFNTMLHHQRTLIGDISNAIYQLASAADEMTSVSTLANQNIDRQRLEIEQVASAMNEMVSTSQDVASNAEQADQSAQTMREQAEAGSNIVGIAVSATNSLVGNVADISERIRLLGADSDSIGSIVDVINDIADQTNLLALNAAIEAARAGDQGRGFAVVADEVRTLAQRTQTSTTEIRETIERLQNGTRSAVTAMKKSQTEAEQAGSKSSEVSNAFQNIANSVASITEMNTHIASASEEQSCVCEEINRSLVSINDSAQESSQGALQISTASEELASLAAKLSIQVGKFKT</sequence>
<dbReference type="GO" id="GO:0006935">
    <property type="term" value="P:chemotaxis"/>
    <property type="evidence" value="ECO:0007669"/>
    <property type="project" value="InterPro"/>
</dbReference>
<dbReference type="EMBL" id="FTOE01000012">
    <property type="protein sequence ID" value="SIT04368.1"/>
    <property type="molecule type" value="Genomic_DNA"/>
</dbReference>
<dbReference type="Pfam" id="PF00672">
    <property type="entry name" value="HAMP"/>
    <property type="match status" value="1"/>
</dbReference>
<feature type="transmembrane region" description="Helical" evidence="8">
    <location>
        <begin position="12"/>
        <end position="34"/>
    </location>
</feature>
<evidence type="ECO:0000256" key="4">
    <source>
        <dbReference type="ARBA" id="ARBA00023136"/>
    </source>
</evidence>
<gene>
    <name evidence="11" type="ORF">SAMN05421760_11223</name>
</gene>
<dbReference type="PANTHER" id="PTHR32089:SF119">
    <property type="entry name" value="METHYL-ACCEPTING CHEMOTAXIS PROTEIN CTPL"/>
    <property type="match status" value="1"/>
</dbReference>
<dbReference type="Gene3D" id="1.10.287.950">
    <property type="entry name" value="Methyl-accepting chemotaxis protein"/>
    <property type="match status" value="1"/>
</dbReference>
<dbReference type="PRINTS" id="PR00260">
    <property type="entry name" value="CHEMTRNSDUCR"/>
</dbReference>
<dbReference type="InterPro" id="IPR003660">
    <property type="entry name" value="HAMP_dom"/>
</dbReference>
<organism evidence="11 12">
    <name type="scientific">Neptunomonas antarctica</name>
    <dbReference type="NCBI Taxonomy" id="619304"/>
    <lineage>
        <taxon>Bacteria</taxon>
        <taxon>Pseudomonadati</taxon>
        <taxon>Pseudomonadota</taxon>
        <taxon>Gammaproteobacteria</taxon>
        <taxon>Oceanospirillales</taxon>
        <taxon>Oceanospirillaceae</taxon>
        <taxon>Neptunomonas</taxon>
    </lineage>
</organism>